<evidence type="ECO:0000313" key="2">
    <source>
        <dbReference type="EMBL" id="MBB4285244.1"/>
    </source>
</evidence>
<dbReference type="Proteomes" id="UP000555728">
    <property type="component" value="Unassembled WGS sequence"/>
</dbReference>
<dbReference type="AlphaFoldDB" id="A0A7W6RXV9"/>
<protein>
    <submittedName>
        <fullName evidence="2">Uncharacterized protein</fullName>
    </submittedName>
</protein>
<evidence type="ECO:0000313" key="3">
    <source>
        <dbReference type="Proteomes" id="UP000555728"/>
    </source>
</evidence>
<dbReference type="EMBL" id="JACIGI010000005">
    <property type="protein sequence ID" value="MBB4285244.1"/>
    <property type="molecule type" value="Genomic_DNA"/>
</dbReference>
<keyword evidence="3" id="KW-1185">Reference proteome</keyword>
<organism evidence="2 3">
    <name type="scientific">Roseospira goensis</name>
    <dbReference type="NCBI Taxonomy" id="391922"/>
    <lineage>
        <taxon>Bacteria</taxon>
        <taxon>Pseudomonadati</taxon>
        <taxon>Pseudomonadota</taxon>
        <taxon>Alphaproteobacteria</taxon>
        <taxon>Rhodospirillales</taxon>
        <taxon>Rhodospirillaceae</taxon>
        <taxon>Roseospira</taxon>
    </lineage>
</organism>
<feature type="region of interest" description="Disordered" evidence="1">
    <location>
        <begin position="149"/>
        <end position="171"/>
    </location>
</feature>
<evidence type="ECO:0000256" key="1">
    <source>
        <dbReference type="SAM" id="MobiDB-lite"/>
    </source>
</evidence>
<name>A0A7W6RXV9_9PROT</name>
<accession>A0A7W6RXV9</accession>
<sequence length="240" mass="25967">MADPVTAAAPARAPAGAWARDFLRSGSHAPARDPRAALWRPRRSVGARLPSLWVPRSGAGPARRPMAPPRERGRETSFALGPTLLRGTGTPPYGAPAGAWARDFLCSGSHAPAWDRHTALWRPRRSVGTRLPSLWVPRSCVGPAHCPVAPPRERGRETSFALGPPLRRGTRAPPYGAPAGAWARDFLCSGSHAPAWDRHTALWRPRRSVGTRGEAIQFRHPTGRPQPCKPLTLMPSRCGT</sequence>
<comment type="caution">
    <text evidence="2">The sequence shown here is derived from an EMBL/GenBank/DDBJ whole genome shotgun (WGS) entry which is preliminary data.</text>
</comment>
<reference evidence="2 3" key="1">
    <citation type="submission" date="2020-08" db="EMBL/GenBank/DDBJ databases">
        <title>Genome sequencing of Purple Non-Sulfur Bacteria from various extreme environments.</title>
        <authorList>
            <person name="Mayer M."/>
        </authorList>
    </citation>
    <scope>NUCLEOTIDE SEQUENCE [LARGE SCALE GENOMIC DNA]</scope>
    <source>
        <strain evidence="2 3">JA135</strain>
    </source>
</reference>
<gene>
    <name evidence="2" type="ORF">GGD88_000961</name>
</gene>
<proteinExistence type="predicted"/>